<dbReference type="InterPro" id="IPR023400">
    <property type="entry name" value="RecA_C_sf"/>
</dbReference>
<dbReference type="PROSITE" id="PS50163">
    <property type="entry name" value="RECA_3"/>
    <property type="match status" value="1"/>
</dbReference>
<evidence type="ECO:0000256" key="14">
    <source>
        <dbReference type="SAM" id="MobiDB-lite"/>
    </source>
</evidence>
<proteinExistence type="inferred from homology"/>
<keyword evidence="6 10" id="KW-0238">DNA-binding</keyword>
<comment type="caution">
    <text evidence="10">Lacks conserved residue(s) required for the propagation of feature annotation.</text>
</comment>
<evidence type="ECO:0000256" key="5">
    <source>
        <dbReference type="ARBA" id="ARBA00022840"/>
    </source>
</evidence>
<evidence type="ECO:0000256" key="6">
    <source>
        <dbReference type="ARBA" id="ARBA00023125"/>
    </source>
</evidence>
<dbReference type="RefSeq" id="WP_274519879.1">
    <property type="nucleotide sequence ID" value="NZ_NIGF01000002.1"/>
</dbReference>
<dbReference type="InterPro" id="IPR027417">
    <property type="entry name" value="P-loop_NTPase"/>
</dbReference>
<dbReference type="Gene3D" id="3.40.50.300">
    <property type="entry name" value="P-loop containing nucleotide triphosphate hydrolases"/>
    <property type="match status" value="1"/>
</dbReference>
<dbReference type="InterPro" id="IPR020584">
    <property type="entry name" value="DNA_recomb/repair_RecA_CS"/>
</dbReference>
<evidence type="ECO:0000259" key="15">
    <source>
        <dbReference type="PROSITE" id="PS50162"/>
    </source>
</evidence>
<dbReference type="AlphaFoldDB" id="A0A2S8SWK6"/>
<evidence type="ECO:0000256" key="13">
    <source>
        <dbReference type="SAM" id="Coils"/>
    </source>
</evidence>
<dbReference type="InterPro" id="IPR020587">
    <property type="entry name" value="RecA_monomer-monomer_interface"/>
</dbReference>
<evidence type="ECO:0000313" key="17">
    <source>
        <dbReference type="EMBL" id="PQV65167.1"/>
    </source>
</evidence>
<keyword evidence="7 10" id="KW-0233">DNA recombination</keyword>
<reference evidence="17 18" key="1">
    <citation type="journal article" date="2018" name="Syst. Appl. Microbiol.">
        <title>Abditibacterium utsteinense sp. nov., the first cultivated member of candidate phylum FBP, isolated from ice-free Antarctic soil samples.</title>
        <authorList>
            <person name="Tahon G."/>
            <person name="Tytgat B."/>
            <person name="Lebbe L."/>
            <person name="Carlier A."/>
            <person name="Willems A."/>
        </authorList>
    </citation>
    <scope>NUCLEOTIDE SEQUENCE [LARGE SCALE GENOMIC DNA]</scope>
    <source>
        <strain evidence="17 18">LMG 29911</strain>
    </source>
</reference>
<name>A0A2S8SWK6_9BACT</name>
<evidence type="ECO:0000313" key="18">
    <source>
        <dbReference type="Proteomes" id="UP000237684"/>
    </source>
</evidence>
<keyword evidence="13" id="KW-0175">Coiled coil</keyword>
<dbReference type="SMART" id="SM00382">
    <property type="entry name" value="AAA"/>
    <property type="match status" value="1"/>
</dbReference>
<dbReference type="GO" id="GO:0009432">
    <property type="term" value="P:SOS response"/>
    <property type="evidence" value="ECO:0007669"/>
    <property type="project" value="UniProtKB-UniRule"/>
</dbReference>
<dbReference type="PROSITE" id="PS00321">
    <property type="entry name" value="RECA_1"/>
    <property type="match status" value="1"/>
</dbReference>
<dbReference type="CDD" id="cd00983">
    <property type="entry name" value="RecA"/>
    <property type="match status" value="1"/>
</dbReference>
<feature type="region of interest" description="Disordered" evidence="14">
    <location>
        <begin position="344"/>
        <end position="365"/>
    </location>
</feature>
<evidence type="ECO:0000256" key="1">
    <source>
        <dbReference type="ARBA" id="ARBA00009391"/>
    </source>
</evidence>
<dbReference type="InterPro" id="IPR013765">
    <property type="entry name" value="DNA_recomb/repair_RecA"/>
</dbReference>
<dbReference type="InParanoid" id="A0A2S8SWK6"/>
<dbReference type="SUPFAM" id="SSF52540">
    <property type="entry name" value="P-loop containing nucleoside triphosphate hydrolases"/>
    <property type="match status" value="1"/>
</dbReference>
<dbReference type="InterPro" id="IPR049428">
    <property type="entry name" value="RecA-like_N"/>
</dbReference>
<dbReference type="GO" id="GO:0006281">
    <property type="term" value="P:DNA repair"/>
    <property type="evidence" value="ECO:0007669"/>
    <property type="project" value="UniProtKB-UniRule"/>
</dbReference>
<dbReference type="GO" id="GO:0003697">
    <property type="term" value="F:single-stranded DNA binding"/>
    <property type="evidence" value="ECO:0007669"/>
    <property type="project" value="UniProtKB-UniRule"/>
</dbReference>
<dbReference type="GO" id="GO:0140664">
    <property type="term" value="F:ATP-dependent DNA damage sensor activity"/>
    <property type="evidence" value="ECO:0007669"/>
    <property type="project" value="InterPro"/>
</dbReference>
<keyword evidence="5 10" id="KW-0067">ATP-binding</keyword>
<evidence type="ECO:0000256" key="9">
    <source>
        <dbReference type="ARBA" id="ARBA00023236"/>
    </source>
</evidence>
<gene>
    <name evidence="10" type="primary">recA</name>
    <name evidence="17" type="ORF">B1R32_102175</name>
</gene>
<comment type="caution">
    <text evidence="17">The sequence shown here is derived from an EMBL/GenBank/DDBJ whole genome shotgun (WGS) entry which is preliminary data.</text>
</comment>
<evidence type="ECO:0000259" key="16">
    <source>
        <dbReference type="PROSITE" id="PS50163"/>
    </source>
</evidence>
<dbReference type="PANTHER" id="PTHR45900:SF1">
    <property type="entry name" value="MITOCHONDRIAL DNA REPAIR PROTEIN RECA HOMOLOG-RELATED"/>
    <property type="match status" value="1"/>
</dbReference>
<evidence type="ECO:0000256" key="11">
    <source>
        <dbReference type="RuleBase" id="RU000526"/>
    </source>
</evidence>
<dbReference type="GO" id="GO:0005524">
    <property type="term" value="F:ATP binding"/>
    <property type="evidence" value="ECO:0007669"/>
    <property type="project" value="UniProtKB-UniRule"/>
</dbReference>
<evidence type="ECO:0000256" key="4">
    <source>
        <dbReference type="ARBA" id="ARBA00022763"/>
    </source>
</evidence>
<dbReference type="Pfam" id="PF21096">
    <property type="entry name" value="RecA_C"/>
    <property type="match status" value="1"/>
</dbReference>
<dbReference type="InterPro" id="IPR049261">
    <property type="entry name" value="RecA-like_C"/>
</dbReference>
<evidence type="ECO:0000256" key="7">
    <source>
        <dbReference type="ARBA" id="ARBA00023172"/>
    </source>
</evidence>
<dbReference type="InterPro" id="IPR020588">
    <property type="entry name" value="RecA_ATP-bd"/>
</dbReference>
<keyword evidence="8 10" id="KW-0234">DNA repair</keyword>
<feature type="coiled-coil region" evidence="13">
    <location>
        <begin position="315"/>
        <end position="342"/>
    </location>
</feature>
<comment type="similarity">
    <text evidence="1 10 12">Belongs to the RecA family.</text>
</comment>
<protein>
    <recommendedName>
        <fullName evidence="2 10">Protein RecA</fullName>
    </recommendedName>
    <alternativeName>
        <fullName evidence="10 11">Recombinase A</fullName>
    </alternativeName>
</protein>
<dbReference type="PROSITE" id="PS50162">
    <property type="entry name" value="RECA_2"/>
    <property type="match status" value="1"/>
</dbReference>
<feature type="domain" description="RecA family profile 1" evidence="15">
    <location>
        <begin position="51"/>
        <end position="209"/>
    </location>
</feature>
<keyword evidence="10" id="KW-0963">Cytoplasm</keyword>
<dbReference type="Pfam" id="PF00154">
    <property type="entry name" value="RecA_N"/>
    <property type="match status" value="1"/>
</dbReference>
<keyword evidence="18" id="KW-1185">Reference proteome</keyword>
<dbReference type="GO" id="GO:0006310">
    <property type="term" value="P:DNA recombination"/>
    <property type="evidence" value="ECO:0007669"/>
    <property type="project" value="UniProtKB-UniRule"/>
</dbReference>
<dbReference type="NCBIfam" id="TIGR02012">
    <property type="entry name" value="tigrfam_recA"/>
    <property type="match status" value="1"/>
</dbReference>
<keyword evidence="3 10" id="KW-0547">Nucleotide-binding</keyword>
<evidence type="ECO:0000256" key="12">
    <source>
        <dbReference type="RuleBase" id="RU004527"/>
    </source>
</evidence>
<dbReference type="PRINTS" id="PR00142">
    <property type="entry name" value="RECA"/>
</dbReference>
<dbReference type="FunCoup" id="A0A2S8SWK6">
    <property type="interactions" value="455"/>
</dbReference>
<keyword evidence="9 10" id="KW-0742">SOS response</keyword>
<dbReference type="GO" id="GO:0005829">
    <property type="term" value="C:cytosol"/>
    <property type="evidence" value="ECO:0007669"/>
    <property type="project" value="TreeGrafter"/>
</dbReference>
<comment type="function">
    <text evidence="10">Can catalyze the hydrolysis of ATP in the presence of single-stranded DNA, the ATP-dependent uptake of single-stranded DNA by duplex DNA, and the ATP-dependent hybridization of homologous single-stranded DNAs. It interacts with LexA causing its activation and leading to its autocatalytic cleavage.</text>
</comment>
<dbReference type="InterPro" id="IPR003593">
    <property type="entry name" value="AAA+_ATPase"/>
</dbReference>
<accession>A0A2S8SWK6</accession>
<dbReference type="FunFam" id="3.40.50.300:FF:000087">
    <property type="entry name" value="Recombinase RecA"/>
    <property type="match status" value="1"/>
</dbReference>
<evidence type="ECO:0000256" key="8">
    <source>
        <dbReference type="ARBA" id="ARBA00023204"/>
    </source>
</evidence>
<evidence type="ECO:0000256" key="10">
    <source>
        <dbReference type="HAMAP-Rule" id="MF_00268"/>
    </source>
</evidence>
<sequence>MAKSTESTKMVPVMNGGVNDKQKSLTEAVARMEKTFGKGSIMRLGERSHMKVDTTPTGSLSLDNALGGGLPKGRLIEIFGAEGGGKTTLTLHCIAEAQKKGGICAFIDAEHSLNPGYAADLGVDIDNLYISQPDNGEQALEIADTLIRSGAVDLIVIDSVAALVPRAEVEGEMGDLQVGTMARMMSQGCRKLAGSAGRAGTTVIFINQIREKIGVMYGSPETTPGGRALKFFASVRMRVSRGEAIKNGTEQIGTRTKVSIPKNKIAPPFREAEFDVIYGKGINKYGDILDLGVKHGIIAKGGAWFTIGEERFQGRDSARAYLEEHKDLADELEIEIRDKMGLNGPKVEAEPVDLKAEVPETDDEE</sequence>
<feature type="domain" description="RecA family profile 2" evidence="16">
    <location>
        <begin position="214"/>
        <end position="287"/>
    </location>
</feature>
<dbReference type="PANTHER" id="PTHR45900">
    <property type="entry name" value="RECA"/>
    <property type="match status" value="1"/>
</dbReference>
<dbReference type="SUPFAM" id="SSF54752">
    <property type="entry name" value="RecA protein, C-terminal domain"/>
    <property type="match status" value="1"/>
</dbReference>
<evidence type="ECO:0000256" key="3">
    <source>
        <dbReference type="ARBA" id="ARBA00022741"/>
    </source>
</evidence>
<dbReference type="GO" id="GO:0003684">
    <property type="term" value="F:damaged DNA binding"/>
    <property type="evidence" value="ECO:0007669"/>
    <property type="project" value="UniProtKB-UniRule"/>
</dbReference>
<feature type="compositionally biased region" description="Basic and acidic residues" evidence="14">
    <location>
        <begin position="347"/>
        <end position="358"/>
    </location>
</feature>
<keyword evidence="4 10" id="KW-0227">DNA damage</keyword>
<dbReference type="Proteomes" id="UP000237684">
    <property type="component" value="Unassembled WGS sequence"/>
</dbReference>
<organism evidence="17 18">
    <name type="scientific">Abditibacterium utsteinense</name>
    <dbReference type="NCBI Taxonomy" id="1960156"/>
    <lineage>
        <taxon>Bacteria</taxon>
        <taxon>Pseudomonadati</taxon>
        <taxon>Abditibacteriota</taxon>
        <taxon>Abditibacteriia</taxon>
        <taxon>Abditibacteriales</taxon>
        <taxon>Abditibacteriaceae</taxon>
        <taxon>Abditibacterium</taxon>
    </lineage>
</organism>
<dbReference type="EMBL" id="NIGF01000002">
    <property type="protein sequence ID" value="PQV65167.1"/>
    <property type="molecule type" value="Genomic_DNA"/>
</dbReference>
<dbReference type="HAMAP" id="MF_00268">
    <property type="entry name" value="RecA"/>
    <property type="match status" value="1"/>
</dbReference>
<evidence type="ECO:0000256" key="2">
    <source>
        <dbReference type="ARBA" id="ARBA00015553"/>
    </source>
</evidence>
<comment type="subcellular location">
    <subcellularLocation>
        <location evidence="10">Cytoplasm</location>
    </subcellularLocation>
</comment>